<protein>
    <submittedName>
        <fullName evidence="6">Alpha/Beta hydrolase protein</fullName>
    </submittedName>
</protein>
<dbReference type="InterPro" id="IPR051601">
    <property type="entry name" value="Serine_prot/Carboxylest_S33"/>
</dbReference>
<dbReference type="OrthoDB" id="425534at2759"/>
<reference evidence="6" key="1">
    <citation type="journal article" date="2020" name="Nat. Commun.">
        <title>Large-scale genome sequencing of mycorrhizal fungi provides insights into the early evolution of symbiotic traits.</title>
        <authorList>
            <person name="Miyauchi S."/>
            <person name="Kiss E."/>
            <person name="Kuo A."/>
            <person name="Drula E."/>
            <person name="Kohler A."/>
            <person name="Sanchez-Garcia M."/>
            <person name="Morin E."/>
            <person name="Andreopoulos B."/>
            <person name="Barry K.W."/>
            <person name="Bonito G."/>
            <person name="Buee M."/>
            <person name="Carver A."/>
            <person name="Chen C."/>
            <person name="Cichocki N."/>
            <person name="Clum A."/>
            <person name="Culley D."/>
            <person name="Crous P.W."/>
            <person name="Fauchery L."/>
            <person name="Girlanda M."/>
            <person name="Hayes R.D."/>
            <person name="Keri Z."/>
            <person name="LaButti K."/>
            <person name="Lipzen A."/>
            <person name="Lombard V."/>
            <person name="Magnuson J."/>
            <person name="Maillard F."/>
            <person name="Murat C."/>
            <person name="Nolan M."/>
            <person name="Ohm R.A."/>
            <person name="Pangilinan J."/>
            <person name="Pereira M.F."/>
            <person name="Perotto S."/>
            <person name="Peter M."/>
            <person name="Pfister S."/>
            <person name="Riley R."/>
            <person name="Sitrit Y."/>
            <person name="Stielow J.B."/>
            <person name="Szollosi G."/>
            <person name="Zifcakova L."/>
            <person name="Stursova M."/>
            <person name="Spatafora J.W."/>
            <person name="Tedersoo L."/>
            <person name="Vaario L.M."/>
            <person name="Yamada A."/>
            <person name="Yan M."/>
            <person name="Wang P."/>
            <person name="Xu J."/>
            <person name="Bruns T."/>
            <person name="Baldrian P."/>
            <person name="Vilgalys R."/>
            <person name="Dunand C."/>
            <person name="Henrissat B."/>
            <person name="Grigoriev I.V."/>
            <person name="Hibbett D."/>
            <person name="Nagy L.G."/>
            <person name="Martin F.M."/>
        </authorList>
    </citation>
    <scope>NUCLEOTIDE SEQUENCE</scope>
    <source>
        <strain evidence="6">UH-Tt-Lm1</strain>
    </source>
</reference>
<dbReference type="Pfam" id="PF08386">
    <property type="entry name" value="Abhydrolase_4"/>
    <property type="match status" value="1"/>
</dbReference>
<keyword evidence="3" id="KW-1133">Transmembrane helix</keyword>
<keyword evidence="3" id="KW-0812">Transmembrane</keyword>
<reference evidence="6" key="2">
    <citation type="submission" date="2020-11" db="EMBL/GenBank/DDBJ databases">
        <authorList>
            <consortium name="DOE Joint Genome Institute"/>
            <person name="Kuo A."/>
            <person name="Miyauchi S."/>
            <person name="Kiss E."/>
            <person name="Drula E."/>
            <person name="Kohler A."/>
            <person name="Sanchez-Garcia M."/>
            <person name="Andreopoulos B."/>
            <person name="Barry K.W."/>
            <person name="Bonito G."/>
            <person name="Buee M."/>
            <person name="Carver A."/>
            <person name="Chen C."/>
            <person name="Cichocki N."/>
            <person name="Clum A."/>
            <person name="Culley D."/>
            <person name="Crous P.W."/>
            <person name="Fauchery L."/>
            <person name="Girlanda M."/>
            <person name="Hayes R."/>
            <person name="Keri Z."/>
            <person name="Labutti K."/>
            <person name="Lipzen A."/>
            <person name="Lombard V."/>
            <person name="Magnuson J."/>
            <person name="Maillard F."/>
            <person name="Morin E."/>
            <person name="Murat C."/>
            <person name="Nolan M."/>
            <person name="Ohm R."/>
            <person name="Pangilinan J."/>
            <person name="Pereira M."/>
            <person name="Perotto S."/>
            <person name="Peter M."/>
            <person name="Riley R."/>
            <person name="Sitrit Y."/>
            <person name="Stielow B."/>
            <person name="Szollosi G."/>
            <person name="Zifcakova L."/>
            <person name="Stursova M."/>
            <person name="Spatafora J.W."/>
            <person name="Tedersoo L."/>
            <person name="Vaario L.-M."/>
            <person name="Yamada A."/>
            <person name="Yan M."/>
            <person name="Wang P."/>
            <person name="Xu J."/>
            <person name="Bruns T."/>
            <person name="Baldrian P."/>
            <person name="Vilgalys R."/>
            <person name="Henrissat B."/>
            <person name="Grigoriev I.V."/>
            <person name="Hibbett D."/>
            <person name="Nagy L.G."/>
            <person name="Martin F.M."/>
        </authorList>
    </citation>
    <scope>NUCLEOTIDE SEQUENCE</scope>
    <source>
        <strain evidence="6">UH-Tt-Lm1</strain>
    </source>
</reference>
<name>A0A9P6H7G4_9AGAM</name>
<evidence type="ECO:0000313" key="7">
    <source>
        <dbReference type="Proteomes" id="UP000736335"/>
    </source>
</evidence>
<feature type="chain" id="PRO_5040192312" evidence="4">
    <location>
        <begin position="17"/>
        <end position="644"/>
    </location>
</feature>
<dbReference type="PANTHER" id="PTHR43248">
    <property type="entry name" value="2-SUCCINYL-6-HYDROXY-2,4-CYCLOHEXADIENE-1-CARBOXYLATE SYNTHASE"/>
    <property type="match status" value="1"/>
</dbReference>
<dbReference type="PANTHER" id="PTHR43248:SF25">
    <property type="entry name" value="AB HYDROLASE-1 DOMAIN-CONTAINING PROTEIN-RELATED"/>
    <property type="match status" value="1"/>
</dbReference>
<dbReference type="GO" id="GO:0016787">
    <property type="term" value="F:hydrolase activity"/>
    <property type="evidence" value="ECO:0007669"/>
    <property type="project" value="UniProtKB-KW"/>
</dbReference>
<comment type="similarity">
    <text evidence="1">Belongs to the peptidase S33 family.</text>
</comment>
<evidence type="ECO:0000256" key="4">
    <source>
        <dbReference type="SAM" id="SignalP"/>
    </source>
</evidence>
<keyword evidence="3" id="KW-0472">Membrane</keyword>
<dbReference type="Gene3D" id="3.40.50.1820">
    <property type="entry name" value="alpha/beta hydrolase"/>
    <property type="match status" value="1"/>
</dbReference>
<feature type="transmembrane region" description="Helical" evidence="3">
    <location>
        <begin position="579"/>
        <end position="602"/>
    </location>
</feature>
<evidence type="ECO:0000259" key="5">
    <source>
        <dbReference type="Pfam" id="PF08386"/>
    </source>
</evidence>
<dbReference type="InterPro" id="IPR029058">
    <property type="entry name" value="AB_hydrolase_fold"/>
</dbReference>
<sequence length="644" mass="69718">MKWGLVASILLPLVAATLTPYERFDSRADGITWGPCSGSSDDHIKCGYFEVPLDWAKNSSGKAKLAVAVYPATNPQRKGALLSNPGGPGGSGVSLILGYGQILSNLTGGYYDIVSWDPRGVGATTPGLINCFNSLDEWAKFWNGTLVNPEIDIRYGFTDQTDYQYFESQVPVMEQRWQAFKQVCLKGPSAQWLPYVGTTATARDLVAISEYFDGPGCDFNYYGLSYGTTIGNYLINMFPDRVGRVILDGVEDPITHADQPSNLYWGHRVESVDETYQGFAQGCALAGPSGCPLATKTSTGSGIIDWTKTLVELAHDYAKASGDDNFKSRNLVSAIHQDLYTPDQWATFAAGDFLDFYQGLVQASGSNLTLATRSMWAPPELKRQSNQDFPDYTFHAITCGDSIDQDNVTTQSVFDELVRVVKDVSPMFGGQFPQPAHYCHRWASRAVERFTGPWNHTLKNPIIIIGNKADPATPFADASVVAGYLGNSATLVEQDGFGHLSLAQKSTCTQNIISNFFINGVHPKGDDTVCPIDSDGPPLFPSKGVGASDIRNAISSNSDSSSGSDSQDLANLKAQKNNLFIAVIALAAACGILLVSLIVSCVTGRRARGYKQVGTKGALAHKVEFTGYDTGKSYSDPYDRDSKH</sequence>
<proteinExistence type="inferred from homology"/>
<gene>
    <name evidence="6" type="ORF">BJ322DRAFT_253052</name>
</gene>
<organism evidence="6 7">
    <name type="scientific">Thelephora terrestris</name>
    <dbReference type="NCBI Taxonomy" id="56493"/>
    <lineage>
        <taxon>Eukaryota</taxon>
        <taxon>Fungi</taxon>
        <taxon>Dikarya</taxon>
        <taxon>Basidiomycota</taxon>
        <taxon>Agaricomycotina</taxon>
        <taxon>Agaricomycetes</taxon>
        <taxon>Thelephorales</taxon>
        <taxon>Thelephoraceae</taxon>
        <taxon>Thelephora</taxon>
    </lineage>
</organism>
<keyword evidence="4" id="KW-0732">Signal</keyword>
<dbReference type="SUPFAM" id="SSF53474">
    <property type="entry name" value="alpha/beta-Hydrolases"/>
    <property type="match status" value="1"/>
</dbReference>
<keyword evidence="7" id="KW-1185">Reference proteome</keyword>
<evidence type="ECO:0000256" key="1">
    <source>
        <dbReference type="ARBA" id="ARBA00010088"/>
    </source>
</evidence>
<comment type="caution">
    <text evidence="6">The sequence shown here is derived from an EMBL/GenBank/DDBJ whole genome shotgun (WGS) entry which is preliminary data.</text>
</comment>
<evidence type="ECO:0000313" key="6">
    <source>
        <dbReference type="EMBL" id="KAF9781112.1"/>
    </source>
</evidence>
<dbReference type="AlphaFoldDB" id="A0A9P6H7G4"/>
<dbReference type="EMBL" id="WIUZ02000014">
    <property type="protein sequence ID" value="KAF9781112.1"/>
    <property type="molecule type" value="Genomic_DNA"/>
</dbReference>
<dbReference type="Proteomes" id="UP000736335">
    <property type="component" value="Unassembled WGS sequence"/>
</dbReference>
<feature type="signal peptide" evidence="4">
    <location>
        <begin position="1"/>
        <end position="16"/>
    </location>
</feature>
<dbReference type="InterPro" id="IPR013595">
    <property type="entry name" value="Pept_S33_TAP-like_C"/>
</dbReference>
<accession>A0A9P6H7G4</accession>
<evidence type="ECO:0000256" key="3">
    <source>
        <dbReference type="SAM" id="Phobius"/>
    </source>
</evidence>
<keyword evidence="2 6" id="KW-0378">Hydrolase</keyword>
<evidence type="ECO:0000256" key="2">
    <source>
        <dbReference type="ARBA" id="ARBA00022801"/>
    </source>
</evidence>
<feature type="domain" description="Peptidase S33 tripeptidyl aminopeptidase-like C-terminal" evidence="5">
    <location>
        <begin position="426"/>
        <end position="530"/>
    </location>
</feature>